<protein>
    <submittedName>
        <fullName evidence="3">Uncharacterized protein</fullName>
    </submittedName>
</protein>
<dbReference type="PANTHER" id="PTHR33155:SF4">
    <property type="entry name" value="PROTEIN FANTASTIC FOUR 3"/>
    <property type="match status" value="1"/>
</dbReference>
<gene>
    <name evidence="3" type="ORF">DCAR_0832385</name>
</gene>
<dbReference type="Proteomes" id="UP000077755">
    <property type="component" value="Chromosome 8"/>
</dbReference>
<dbReference type="Pfam" id="PF11250">
    <property type="entry name" value="FAF"/>
    <property type="match status" value="1"/>
</dbReference>
<evidence type="ECO:0000256" key="2">
    <source>
        <dbReference type="SAM" id="MobiDB-lite"/>
    </source>
</evidence>
<dbReference type="KEGG" id="dcr:108199074"/>
<dbReference type="InterPro" id="IPR046431">
    <property type="entry name" value="FAF_dom"/>
</dbReference>
<dbReference type="EMBL" id="CP093350">
    <property type="protein sequence ID" value="WOH12876.1"/>
    <property type="molecule type" value="Genomic_DNA"/>
</dbReference>
<dbReference type="AlphaFoldDB" id="A0A175YQM5"/>
<dbReference type="Gramene" id="KZM85408">
    <property type="protein sequence ID" value="KZM85408"/>
    <property type="gene ID" value="DCAR_027170"/>
</dbReference>
<feature type="compositionally biased region" description="Basic and acidic residues" evidence="2">
    <location>
        <begin position="206"/>
        <end position="215"/>
    </location>
</feature>
<name>A0A175YQM5_DAUCS</name>
<feature type="region of interest" description="Disordered" evidence="2">
    <location>
        <begin position="191"/>
        <end position="215"/>
    </location>
</feature>
<evidence type="ECO:0000313" key="3">
    <source>
        <dbReference type="EMBL" id="WOH12876.1"/>
    </source>
</evidence>
<sequence>MSTVMCQGSQTSLDSKIKGTDTLLQLTLTAPRSTERESIFPEKNIPTSLGLSSWSFPHTLSNSSSQPRLCKSFSSPRLNDRSLELCTENLGSETGSDTSESSIFESRTERPAREHQRNIKQISSGKKRNPRCFPPPLTSTRSSSSYQVRPHRENGRLIIKVVESPSTGTCFEAHRDHGRLQLTFSKHGMQKLGSEKQEDGIAESDGEVRMGLEKN</sequence>
<reference evidence="3" key="2">
    <citation type="submission" date="2022-03" db="EMBL/GenBank/DDBJ databases">
        <title>Draft title - Genomic analysis of global carrot germplasm unveils the trajectory of domestication and the origin of high carotenoid orange carrot.</title>
        <authorList>
            <person name="Iorizzo M."/>
            <person name="Ellison S."/>
            <person name="Senalik D."/>
            <person name="Macko-Podgorni A."/>
            <person name="Grzebelus D."/>
            <person name="Bostan H."/>
            <person name="Rolling W."/>
            <person name="Curaba J."/>
            <person name="Simon P."/>
        </authorList>
    </citation>
    <scope>NUCLEOTIDE SEQUENCE</scope>
    <source>
        <tissue evidence="3">Leaf</tissue>
    </source>
</reference>
<accession>A0A175YQM5</accession>
<dbReference type="InterPro" id="IPR021410">
    <property type="entry name" value="FAF"/>
</dbReference>
<feature type="compositionally biased region" description="Low complexity" evidence="2">
    <location>
        <begin position="91"/>
        <end position="102"/>
    </location>
</feature>
<reference evidence="3" key="1">
    <citation type="journal article" date="2016" name="Nat. Genet.">
        <title>A high-quality carrot genome assembly provides new insights into carotenoid accumulation and asterid genome evolution.</title>
        <authorList>
            <person name="Iorizzo M."/>
            <person name="Ellison S."/>
            <person name="Senalik D."/>
            <person name="Zeng P."/>
            <person name="Satapoomin P."/>
            <person name="Huang J."/>
            <person name="Bowman M."/>
            <person name="Iovene M."/>
            <person name="Sanseverino W."/>
            <person name="Cavagnaro P."/>
            <person name="Yildiz M."/>
            <person name="Macko-Podgorni A."/>
            <person name="Moranska E."/>
            <person name="Grzebelus E."/>
            <person name="Grzebelus D."/>
            <person name="Ashrafi H."/>
            <person name="Zheng Z."/>
            <person name="Cheng S."/>
            <person name="Spooner D."/>
            <person name="Van Deynze A."/>
            <person name="Simon P."/>
        </authorList>
    </citation>
    <scope>NUCLEOTIDE SEQUENCE</scope>
    <source>
        <tissue evidence="3">Leaf</tissue>
    </source>
</reference>
<proteinExistence type="inferred from homology"/>
<evidence type="ECO:0000256" key="1">
    <source>
        <dbReference type="ARBA" id="ARBA00008690"/>
    </source>
</evidence>
<dbReference type="OrthoDB" id="1916983at2759"/>
<keyword evidence="4" id="KW-1185">Reference proteome</keyword>
<evidence type="ECO:0000313" key="4">
    <source>
        <dbReference type="Proteomes" id="UP000077755"/>
    </source>
</evidence>
<organism evidence="3 4">
    <name type="scientific">Daucus carota subsp. sativus</name>
    <name type="common">Carrot</name>
    <dbReference type="NCBI Taxonomy" id="79200"/>
    <lineage>
        <taxon>Eukaryota</taxon>
        <taxon>Viridiplantae</taxon>
        <taxon>Streptophyta</taxon>
        <taxon>Embryophyta</taxon>
        <taxon>Tracheophyta</taxon>
        <taxon>Spermatophyta</taxon>
        <taxon>Magnoliopsida</taxon>
        <taxon>eudicotyledons</taxon>
        <taxon>Gunneridae</taxon>
        <taxon>Pentapetalae</taxon>
        <taxon>asterids</taxon>
        <taxon>campanulids</taxon>
        <taxon>Apiales</taxon>
        <taxon>Apiaceae</taxon>
        <taxon>Apioideae</taxon>
        <taxon>Scandiceae</taxon>
        <taxon>Daucinae</taxon>
        <taxon>Daucus</taxon>
        <taxon>Daucus sect. Daucus</taxon>
    </lineage>
</organism>
<comment type="similarity">
    <text evidence="1">Belongs to the fantastic four family.</text>
</comment>
<dbReference type="PANTHER" id="PTHR33155">
    <property type="entry name" value="FANTASTIC FOUR-LIKE PROTEIN (DUF3049)"/>
    <property type="match status" value="1"/>
</dbReference>
<feature type="region of interest" description="Disordered" evidence="2">
    <location>
        <begin position="89"/>
        <end position="150"/>
    </location>
</feature>
<feature type="compositionally biased region" description="Basic and acidic residues" evidence="2">
    <location>
        <begin position="106"/>
        <end position="117"/>
    </location>
</feature>